<keyword evidence="1" id="KW-0472">Membrane</keyword>
<dbReference type="EMBL" id="BARS01027574">
    <property type="protein sequence ID" value="GAF99823.1"/>
    <property type="molecule type" value="Genomic_DNA"/>
</dbReference>
<feature type="domain" description="Signal transduction histidine kinase subgroup 3 dimerisation and phosphoacceptor" evidence="2">
    <location>
        <begin position="170"/>
        <end position="241"/>
    </location>
</feature>
<dbReference type="AlphaFoldDB" id="X0U203"/>
<accession>X0U203</accession>
<organism evidence="3">
    <name type="scientific">marine sediment metagenome</name>
    <dbReference type="NCBI Taxonomy" id="412755"/>
    <lineage>
        <taxon>unclassified sequences</taxon>
        <taxon>metagenomes</taxon>
        <taxon>ecological metagenomes</taxon>
    </lineage>
</organism>
<evidence type="ECO:0000313" key="3">
    <source>
        <dbReference type="EMBL" id="GAF99823.1"/>
    </source>
</evidence>
<dbReference type="Pfam" id="PF07730">
    <property type="entry name" value="HisKA_3"/>
    <property type="match status" value="1"/>
</dbReference>
<feature type="transmembrane region" description="Helical" evidence="1">
    <location>
        <begin position="126"/>
        <end position="146"/>
    </location>
</feature>
<feature type="non-terminal residue" evidence="3">
    <location>
        <position position="1"/>
    </location>
</feature>
<dbReference type="GO" id="GO:0046983">
    <property type="term" value="F:protein dimerization activity"/>
    <property type="evidence" value="ECO:0007669"/>
    <property type="project" value="InterPro"/>
</dbReference>
<proteinExistence type="predicted"/>
<dbReference type="GO" id="GO:0000155">
    <property type="term" value="F:phosphorelay sensor kinase activity"/>
    <property type="evidence" value="ECO:0007669"/>
    <property type="project" value="InterPro"/>
</dbReference>
<evidence type="ECO:0000256" key="1">
    <source>
        <dbReference type="SAM" id="Phobius"/>
    </source>
</evidence>
<sequence>LEAAKDAANQDAINAARIGFQRQLASYSSFARTAIERQWSERVRVLEQELYGIGEKIIDSVNRLENISGIQRKKIEDTINKLVMVFENKLYKIDEFIDGNIQKTNLKAVEKQLHMVELAKKRAIKLLIWSLILGLGLGGETAWLIYRNHKSEHERRKKLVQRMIKAEELERQNLSFQVHDQMGQDLSALMIYTDLIDKKLDPLNEKAIRQAKKDIVQSKKILSGLIDKSHNIAELLRPSALREIGLVDTIDGLIFQYKRITSIEF</sequence>
<keyword evidence="1" id="KW-1133">Transmembrane helix</keyword>
<gene>
    <name evidence="3" type="ORF">S01H1_43290</name>
</gene>
<comment type="caution">
    <text evidence="3">The sequence shown here is derived from an EMBL/GenBank/DDBJ whole genome shotgun (WGS) entry which is preliminary data.</text>
</comment>
<dbReference type="GO" id="GO:0016020">
    <property type="term" value="C:membrane"/>
    <property type="evidence" value="ECO:0007669"/>
    <property type="project" value="InterPro"/>
</dbReference>
<dbReference type="InterPro" id="IPR011712">
    <property type="entry name" value="Sig_transdc_His_kin_sub3_dim/P"/>
</dbReference>
<reference evidence="3" key="1">
    <citation type="journal article" date="2014" name="Front. Microbiol.">
        <title>High frequency of phylogenetically diverse reductive dehalogenase-homologous genes in deep subseafloor sedimentary metagenomes.</title>
        <authorList>
            <person name="Kawai M."/>
            <person name="Futagami T."/>
            <person name="Toyoda A."/>
            <person name="Takaki Y."/>
            <person name="Nishi S."/>
            <person name="Hori S."/>
            <person name="Arai W."/>
            <person name="Tsubouchi T."/>
            <person name="Morono Y."/>
            <person name="Uchiyama I."/>
            <person name="Ito T."/>
            <person name="Fujiyama A."/>
            <person name="Inagaki F."/>
            <person name="Takami H."/>
        </authorList>
    </citation>
    <scope>NUCLEOTIDE SEQUENCE</scope>
    <source>
        <strain evidence="3">Expedition CK06-06</strain>
    </source>
</reference>
<keyword evidence="1" id="KW-0812">Transmembrane</keyword>
<protein>
    <recommendedName>
        <fullName evidence="2">Signal transduction histidine kinase subgroup 3 dimerisation and phosphoacceptor domain-containing protein</fullName>
    </recommendedName>
</protein>
<name>X0U203_9ZZZZ</name>
<feature type="non-terminal residue" evidence="3">
    <location>
        <position position="265"/>
    </location>
</feature>
<evidence type="ECO:0000259" key="2">
    <source>
        <dbReference type="Pfam" id="PF07730"/>
    </source>
</evidence>
<dbReference type="Gene3D" id="1.20.5.1930">
    <property type="match status" value="1"/>
</dbReference>